<dbReference type="EMBL" id="PVBS01000001">
    <property type="protein sequence ID" value="PRD56075.1"/>
    <property type="molecule type" value="Genomic_DNA"/>
</dbReference>
<proteinExistence type="predicted"/>
<feature type="domain" description="Protein FecR C-terminal" evidence="3">
    <location>
        <begin position="323"/>
        <end position="390"/>
    </location>
</feature>
<accession>A0A2S9JRZ6</accession>
<organism evidence="4 5">
    <name type="scientific">Sphingobacterium gobiense</name>
    <dbReference type="NCBI Taxonomy" id="1382456"/>
    <lineage>
        <taxon>Bacteria</taxon>
        <taxon>Pseudomonadati</taxon>
        <taxon>Bacteroidota</taxon>
        <taxon>Sphingobacteriia</taxon>
        <taxon>Sphingobacteriales</taxon>
        <taxon>Sphingobacteriaceae</taxon>
        <taxon>Sphingobacterium</taxon>
    </lineage>
</organism>
<dbReference type="Gene3D" id="2.60.120.1440">
    <property type="match status" value="1"/>
</dbReference>
<dbReference type="Proteomes" id="UP000238642">
    <property type="component" value="Unassembled WGS sequence"/>
</dbReference>
<feature type="domain" description="FecR protein" evidence="2">
    <location>
        <begin position="188"/>
        <end position="282"/>
    </location>
</feature>
<dbReference type="PANTHER" id="PTHR30273:SF2">
    <property type="entry name" value="PROTEIN FECR"/>
    <property type="match status" value="1"/>
</dbReference>
<dbReference type="FunFam" id="2.60.120.1440:FF:000001">
    <property type="entry name" value="Putative anti-sigma factor"/>
    <property type="match status" value="1"/>
</dbReference>
<evidence type="ECO:0000256" key="1">
    <source>
        <dbReference type="SAM" id="Phobius"/>
    </source>
</evidence>
<gene>
    <name evidence="4" type="ORF">C5749_01970</name>
</gene>
<evidence type="ECO:0000259" key="3">
    <source>
        <dbReference type="Pfam" id="PF16344"/>
    </source>
</evidence>
<reference evidence="4 5" key="1">
    <citation type="submission" date="2018-02" db="EMBL/GenBank/DDBJ databases">
        <title>The draft genome of Sphingobacterium gobiense H7.</title>
        <authorList>
            <person name="Li L."/>
            <person name="Liu L."/>
            <person name="Zhang X."/>
            <person name="Wang T."/>
            <person name="Liang L."/>
        </authorList>
    </citation>
    <scope>NUCLEOTIDE SEQUENCE [LARGE SCALE GENOMIC DNA]</scope>
    <source>
        <strain evidence="4 5">ACCC 05757</strain>
    </source>
</reference>
<dbReference type="RefSeq" id="WP_105722530.1">
    <property type="nucleotide sequence ID" value="NZ_PVBS01000001.1"/>
</dbReference>
<dbReference type="Pfam" id="PF16344">
    <property type="entry name" value="FecR_C"/>
    <property type="match status" value="1"/>
</dbReference>
<keyword evidence="5" id="KW-1185">Reference proteome</keyword>
<evidence type="ECO:0000313" key="5">
    <source>
        <dbReference type="Proteomes" id="UP000238642"/>
    </source>
</evidence>
<keyword evidence="1" id="KW-1133">Transmembrane helix</keyword>
<name>A0A2S9JRZ6_9SPHI</name>
<dbReference type="InterPro" id="IPR032508">
    <property type="entry name" value="FecR_C"/>
</dbReference>
<dbReference type="InterPro" id="IPR012373">
    <property type="entry name" value="Ferrdict_sens_TM"/>
</dbReference>
<comment type="caution">
    <text evidence="4">The sequence shown here is derived from an EMBL/GenBank/DDBJ whole genome shotgun (WGS) entry which is preliminary data.</text>
</comment>
<dbReference type="Gene3D" id="3.55.50.30">
    <property type="match status" value="1"/>
</dbReference>
<feature type="transmembrane region" description="Helical" evidence="1">
    <location>
        <begin position="98"/>
        <end position="116"/>
    </location>
</feature>
<evidence type="ECO:0008006" key="6">
    <source>
        <dbReference type="Google" id="ProtNLM"/>
    </source>
</evidence>
<dbReference type="AlphaFoldDB" id="A0A2S9JRZ6"/>
<dbReference type="GO" id="GO:0016989">
    <property type="term" value="F:sigma factor antagonist activity"/>
    <property type="evidence" value="ECO:0007669"/>
    <property type="project" value="TreeGrafter"/>
</dbReference>
<protein>
    <recommendedName>
        <fullName evidence="6">Anti-sigma factor</fullName>
    </recommendedName>
</protein>
<evidence type="ECO:0000313" key="4">
    <source>
        <dbReference type="EMBL" id="PRD56075.1"/>
    </source>
</evidence>
<keyword evidence="1" id="KW-0812">Transmembrane</keyword>
<dbReference type="InterPro" id="IPR006860">
    <property type="entry name" value="FecR"/>
</dbReference>
<sequence length="394" mass="45487">MKRIDQIVHQWKRYFIIRPRDKATEIDINTFGEKHPSLKELREEMEDNQRFLEAAKLYNSLSQDPDQMANDPVLTKILERIDEIEEIRPVNNVKRLRYWLAAVAACAVFIVGLLWLQPFQRVEKPDVMEVATNILPRRDGVTLSMSDGRNVQLRSEEGGIITGEQLRYSDGSPLFDDRTQVRDAMMTLSVPRGSDFYVVLADGTKVWLNAESELRYPQTFTGGTRRVQLTGEAYFEVTGDESKPFIVETTNQRIDVMGTHFNVNAYPTEDKSAVTLVEGQVKVSVPGQAAQILYPSQQAVVKQKRLEVQDVNVDEYITWKNDEFMFNEESLTESAHRIGRWYDLDIHVDPALKDIYLWGSVPRRENFGQVLKLIQLTNKNVKVEIEGRRVRFMK</sequence>
<evidence type="ECO:0000259" key="2">
    <source>
        <dbReference type="Pfam" id="PF04773"/>
    </source>
</evidence>
<keyword evidence="1" id="KW-0472">Membrane</keyword>
<dbReference type="Pfam" id="PF04773">
    <property type="entry name" value="FecR"/>
    <property type="match status" value="1"/>
</dbReference>
<dbReference type="PANTHER" id="PTHR30273">
    <property type="entry name" value="PERIPLASMIC SIGNAL SENSOR AND SIGMA FACTOR ACTIVATOR FECR-RELATED"/>
    <property type="match status" value="1"/>
</dbReference>
<dbReference type="OrthoDB" id="695923at2"/>